<evidence type="ECO:0000259" key="3">
    <source>
        <dbReference type="Pfam" id="PF01979"/>
    </source>
</evidence>
<gene>
    <name evidence="4" type="ORF">SAMN05421882_1005131</name>
</gene>
<reference evidence="4 5" key="1">
    <citation type="submission" date="2016-10" db="EMBL/GenBank/DDBJ databases">
        <authorList>
            <person name="de Groot N.N."/>
        </authorList>
    </citation>
    <scope>NUCLEOTIDE SEQUENCE [LARGE SCALE GENOMIC DNA]</scope>
    <source>
        <strain evidence="4 5">Nm110</strain>
    </source>
</reference>
<dbReference type="AlphaFoldDB" id="A0A1H2RX41"/>
<proteinExistence type="inferred from homology"/>
<dbReference type="PANTHER" id="PTHR43794">
    <property type="entry name" value="AMINOHYDROLASE SSNA-RELATED"/>
    <property type="match status" value="1"/>
</dbReference>
<accession>A0A1H2RX41</accession>
<dbReference type="Gene3D" id="3.20.20.140">
    <property type="entry name" value="Metal-dependent hydrolases"/>
    <property type="match status" value="1"/>
</dbReference>
<dbReference type="GO" id="GO:0016787">
    <property type="term" value="F:hydrolase activity"/>
    <property type="evidence" value="ECO:0007669"/>
    <property type="project" value="UniProtKB-KW"/>
</dbReference>
<feature type="domain" description="Amidohydrolase-related" evidence="3">
    <location>
        <begin position="12"/>
        <end position="89"/>
    </location>
</feature>
<dbReference type="Proteomes" id="UP000183454">
    <property type="component" value="Unassembled WGS sequence"/>
</dbReference>
<dbReference type="SUPFAM" id="SSF51556">
    <property type="entry name" value="Metallo-dependent hydrolases"/>
    <property type="match status" value="1"/>
</dbReference>
<protein>
    <submittedName>
        <fullName evidence="4">5-methylthioadenosine/S-adenosylhomocysteine deaminase</fullName>
    </submittedName>
</protein>
<organism evidence="4 5">
    <name type="scientific">Nitrosomonas communis</name>
    <dbReference type="NCBI Taxonomy" id="44574"/>
    <lineage>
        <taxon>Bacteria</taxon>
        <taxon>Pseudomonadati</taxon>
        <taxon>Pseudomonadota</taxon>
        <taxon>Betaproteobacteria</taxon>
        <taxon>Nitrosomonadales</taxon>
        <taxon>Nitrosomonadaceae</taxon>
        <taxon>Nitrosomonas</taxon>
    </lineage>
</organism>
<evidence type="ECO:0000313" key="5">
    <source>
        <dbReference type="Proteomes" id="UP000183454"/>
    </source>
</evidence>
<evidence type="ECO:0000256" key="1">
    <source>
        <dbReference type="ARBA" id="ARBA00006745"/>
    </source>
</evidence>
<comment type="similarity">
    <text evidence="1">Belongs to the metallo-dependent hydrolases superfamily. ATZ/TRZ family.</text>
</comment>
<dbReference type="EMBL" id="FNNH01000005">
    <property type="protein sequence ID" value="SDW24043.1"/>
    <property type="molecule type" value="Genomic_DNA"/>
</dbReference>
<dbReference type="InterPro" id="IPR050287">
    <property type="entry name" value="MTA/SAH_deaminase"/>
</dbReference>
<dbReference type="InterPro" id="IPR006680">
    <property type="entry name" value="Amidohydro-rel"/>
</dbReference>
<keyword evidence="2" id="KW-0378">Hydrolase</keyword>
<evidence type="ECO:0000313" key="4">
    <source>
        <dbReference type="EMBL" id="SDW24043.1"/>
    </source>
</evidence>
<dbReference type="RefSeq" id="WP_074665562.1">
    <property type="nucleotide sequence ID" value="NZ_FNNH01000005.1"/>
</dbReference>
<dbReference type="Pfam" id="PF01979">
    <property type="entry name" value="Amidohydro_1"/>
    <property type="match status" value="1"/>
</dbReference>
<name>A0A1H2RX41_9PROT</name>
<dbReference type="InterPro" id="IPR032466">
    <property type="entry name" value="Metal_Hydrolase"/>
</dbReference>
<dbReference type="PANTHER" id="PTHR43794:SF11">
    <property type="entry name" value="AMIDOHYDROLASE-RELATED DOMAIN-CONTAINING PROTEIN"/>
    <property type="match status" value="1"/>
</dbReference>
<evidence type="ECO:0000256" key="2">
    <source>
        <dbReference type="ARBA" id="ARBA00022801"/>
    </source>
</evidence>
<sequence length="94" mass="10071">MQPKYPTCGLCPLARLYQHGLLGSRLIGVHMIHLIEREIKLLRQQDGSNAHCPSPDLKLTSGFALISDLLALGINVCISTDGAGSNQAAVIPTH</sequence>